<protein>
    <submittedName>
        <fullName evidence="5">O-methyltransferase, family 2</fullName>
    </submittedName>
</protein>
<evidence type="ECO:0000256" key="2">
    <source>
        <dbReference type="ARBA" id="ARBA00022679"/>
    </source>
</evidence>
<accession>A0A0A2LE39</accession>
<dbReference type="OrthoDB" id="1535081at2759"/>
<dbReference type="GO" id="GO:0044550">
    <property type="term" value="P:secondary metabolite biosynthetic process"/>
    <property type="evidence" value="ECO:0007669"/>
    <property type="project" value="UniProtKB-ARBA"/>
</dbReference>
<gene>
    <name evidence="5" type="ORF">PITC_031480</name>
</gene>
<dbReference type="STRING" id="40296.A0A0A2LE39"/>
<dbReference type="PROSITE" id="PS51683">
    <property type="entry name" value="SAM_OMT_II"/>
    <property type="match status" value="1"/>
</dbReference>
<name>A0A0A2LE39_PENIT</name>
<feature type="domain" description="O-methyltransferase C-terminal" evidence="4">
    <location>
        <begin position="139"/>
        <end position="343"/>
    </location>
</feature>
<evidence type="ECO:0000313" key="6">
    <source>
        <dbReference type="Proteomes" id="UP000030104"/>
    </source>
</evidence>
<dbReference type="OMA" id="FQTGMAG"/>
<dbReference type="PANTHER" id="PTHR43712">
    <property type="entry name" value="PUTATIVE (AFU_ORTHOLOGUE AFUA_4G14580)-RELATED"/>
    <property type="match status" value="1"/>
</dbReference>
<sequence length="367" mass="40894">MAEQEQQVRTRVREAYMHAGLYAYAIGEFALIKVFIDYKVFDAIPDEGDITISEVALKVGGEQEILDRFIFQLTMAEVLTSPAPGRVAHTRKSLKYKSDTLEAGLICHVFNMLFRPLAELPSFFKQHGLASPKDSKITPFGQAFNHPEWDVYRILDNEPALHNQFNQVLKGLGTMYSLKGVYDFSWMEAQLTGSRAALVDIGGSSGLAIKDTLANNTFIAPEKCALYDLPMVVESTKNTCDDSLKDIQFVGGSIFEPLPEHLKGACVYQLRRILNDFTDEDVLKALKTVRAAAAPDSRILVIEEMLSPDRNILNAGMDIFLMLVGGKKRNSAMFSDLAVRAGLRLNGEYKQTSAEFDDFTVLEFVVV</sequence>
<dbReference type="Gene3D" id="1.10.10.10">
    <property type="entry name" value="Winged helix-like DNA-binding domain superfamily/Winged helix DNA-binding domain"/>
    <property type="match status" value="1"/>
</dbReference>
<evidence type="ECO:0000313" key="5">
    <source>
        <dbReference type="EMBL" id="KGO74910.1"/>
    </source>
</evidence>
<reference evidence="5 6" key="1">
    <citation type="journal article" date="2015" name="Mol. Plant Microbe Interact.">
        <title>Genome, transcriptome, and functional analyses of Penicillium expansum provide new insights into secondary metabolism and pathogenicity.</title>
        <authorList>
            <person name="Ballester A.R."/>
            <person name="Marcet-Houben M."/>
            <person name="Levin E."/>
            <person name="Sela N."/>
            <person name="Selma-Lazaro C."/>
            <person name="Carmona L."/>
            <person name="Wisniewski M."/>
            <person name="Droby S."/>
            <person name="Gonzalez-Candelas L."/>
            <person name="Gabaldon T."/>
        </authorList>
    </citation>
    <scope>NUCLEOTIDE SEQUENCE [LARGE SCALE GENOMIC DNA]</scope>
    <source>
        <strain evidence="5 6">PHI-1</strain>
    </source>
</reference>
<dbReference type="PIRSF" id="PIRSF005739">
    <property type="entry name" value="O-mtase"/>
    <property type="match status" value="1"/>
</dbReference>
<dbReference type="HOGENOM" id="CLU_005533_5_2_1"/>
<dbReference type="InterPro" id="IPR029063">
    <property type="entry name" value="SAM-dependent_MTases_sf"/>
</dbReference>
<dbReference type="EMBL" id="JQGA01000558">
    <property type="protein sequence ID" value="KGO74910.1"/>
    <property type="molecule type" value="Genomic_DNA"/>
</dbReference>
<dbReference type="AlphaFoldDB" id="A0A0A2LE39"/>
<keyword evidence="6" id="KW-1185">Reference proteome</keyword>
<keyword evidence="2 5" id="KW-0808">Transferase</keyword>
<dbReference type="Pfam" id="PF00891">
    <property type="entry name" value="Methyltransf_2"/>
    <property type="match status" value="1"/>
</dbReference>
<dbReference type="GO" id="GO:0008171">
    <property type="term" value="F:O-methyltransferase activity"/>
    <property type="evidence" value="ECO:0007669"/>
    <property type="project" value="InterPro"/>
</dbReference>
<dbReference type="GO" id="GO:0032259">
    <property type="term" value="P:methylation"/>
    <property type="evidence" value="ECO:0007669"/>
    <property type="project" value="UniProtKB-KW"/>
</dbReference>
<proteinExistence type="predicted"/>
<dbReference type="SUPFAM" id="SSF53335">
    <property type="entry name" value="S-adenosyl-L-methionine-dependent methyltransferases"/>
    <property type="match status" value="1"/>
</dbReference>
<organism evidence="5 6">
    <name type="scientific">Penicillium italicum</name>
    <name type="common">Blue mold</name>
    <dbReference type="NCBI Taxonomy" id="40296"/>
    <lineage>
        <taxon>Eukaryota</taxon>
        <taxon>Fungi</taxon>
        <taxon>Dikarya</taxon>
        <taxon>Ascomycota</taxon>
        <taxon>Pezizomycotina</taxon>
        <taxon>Eurotiomycetes</taxon>
        <taxon>Eurotiomycetidae</taxon>
        <taxon>Eurotiales</taxon>
        <taxon>Aspergillaceae</taxon>
        <taxon>Penicillium</taxon>
    </lineage>
</organism>
<comment type="caution">
    <text evidence="5">The sequence shown here is derived from an EMBL/GenBank/DDBJ whole genome shotgun (WGS) entry which is preliminary data.</text>
</comment>
<keyword evidence="3" id="KW-0949">S-adenosyl-L-methionine</keyword>
<dbReference type="InterPro" id="IPR016461">
    <property type="entry name" value="COMT-like"/>
</dbReference>
<evidence type="ECO:0000256" key="1">
    <source>
        <dbReference type="ARBA" id="ARBA00022603"/>
    </source>
</evidence>
<keyword evidence="1 5" id="KW-0489">Methyltransferase</keyword>
<dbReference type="PANTHER" id="PTHR43712:SF16">
    <property type="entry name" value="O-METHYLTRANSFERASE ELCB"/>
    <property type="match status" value="1"/>
</dbReference>
<dbReference type="InterPro" id="IPR036388">
    <property type="entry name" value="WH-like_DNA-bd_sf"/>
</dbReference>
<dbReference type="Gene3D" id="3.40.50.150">
    <property type="entry name" value="Vaccinia Virus protein VP39"/>
    <property type="match status" value="1"/>
</dbReference>
<dbReference type="InterPro" id="IPR036390">
    <property type="entry name" value="WH_DNA-bd_sf"/>
</dbReference>
<evidence type="ECO:0000256" key="3">
    <source>
        <dbReference type="ARBA" id="ARBA00022691"/>
    </source>
</evidence>
<dbReference type="InterPro" id="IPR001077">
    <property type="entry name" value="COMT_C"/>
</dbReference>
<evidence type="ECO:0000259" key="4">
    <source>
        <dbReference type="Pfam" id="PF00891"/>
    </source>
</evidence>
<dbReference type="SUPFAM" id="SSF46785">
    <property type="entry name" value="Winged helix' DNA-binding domain"/>
    <property type="match status" value="1"/>
</dbReference>
<dbReference type="PhylomeDB" id="A0A0A2LE39"/>
<dbReference type="Proteomes" id="UP000030104">
    <property type="component" value="Unassembled WGS sequence"/>
</dbReference>